<evidence type="ECO:0000256" key="3">
    <source>
        <dbReference type="ARBA" id="ARBA00022989"/>
    </source>
</evidence>
<dbReference type="InterPro" id="IPR011527">
    <property type="entry name" value="ABC1_TM_dom"/>
</dbReference>
<dbReference type="Proteomes" id="UP000702425">
    <property type="component" value="Unassembled WGS sequence"/>
</dbReference>
<keyword evidence="7" id="KW-1185">Reference proteome</keyword>
<comment type="subcellular location">
    <subcellularLocation>
        <location evidence="1">Cell membrane</location>
        <topology evidence="1">Multi-pass membrane protein</topology>
    </subcellularLocation>
</comment>
<dbReference type="EMBL" id="SRRZ01000060">
    <property type="protein sequence ID" value="NQE35651.1"/>
    <property type="molecule type" value="Genomic_DNA"/>
</dbReference>
<comment type="caution">
    <text evidence="6">The sequence shown here is derived from an EMBL/GenBank/DDBJ whole genome shotgun (WGS) entry which is preliminary data.</text>
</comment>
<dbReference type="RefSeq" id="WP_172189222.1">
    <property type="nucleotide sequence ID" value="NZ_CAWPPK010000275.1"/>
</dbReference>
<evidence type="ECO:0000313" key="6">
    <source>
        <dbReference type="EMBL" id="NQE35651.1"/>
    </source>
</evidence>
<evidence type="ECO:0000256" key="4">
    <source>
        <dbReference type="ARBA" id="ARBA00023136"/>
    </source>
</evidence>
<evidence type="ECO:0000259" key="5">
    <source>
        <dbReference type="PROSITE" id="PS50929"/>
    </source>
</evidence>
<dbReference type="Gene3D" id="1.20.1560.10">
    <property type="entry name" value="ABC transporter type 1, transmembrane domain"/>
    <property type="match status" value="1"/>
</dbReference>
<reference evidence="6 7" key="1">
    <citation type="journal article" date="2020" name="Sci. Rep.">
        <title>A novel cyanobacterial geosmin producer, revising GeoA distribution and dispersion patterns in Bacteria.</title>
        <authorList>
            <person name="Churro C."/>
            <person name="Semedo-Aguiar A.P."/>
            <person name="Silva A.D."/>
            <person name="Pereira-Leal J.B."/>
            <person name="Leite R.B."/>
        </authorList>
    </citation>
    <scope>NUCLEOTIDE SEQUENCE [LARGE SCALE GENOMIC DNA]</scope>
    <source>
        <strain evidence="6 7">IPMA8</strain>
    </source>
</reference>
<keyword evidence="2" id="KW-0812">Transmembrane</keyword>
<organism evidence="6 7">
    <name type="scientific">Microcoleus asticus IPMA8</name>
    <dbReference type="NCBI Taxonomy" id="2563858"/>
    <lineage>
        <taxon>Bacteria</taxon>
        <taxon>Bacillati</taxon>
        <taxon>Cyanobacteriota</taxon>
        <taxon>Cyanophyceae</taxon>
        <taxon>Oscillatoriophycideae</taxon>
        <taxon>Oscillatoriales</taxon>
        <taxon>Microcoleaceae</taxon>
        <taxon>Microcoleus</taxon>
        <taxon>Microcoleus asticus</taxon>
    </lineage>
</organism>
<evidence type="ECO:0000256" key="1">
    <source>
        <dbReference type="ARBA" id="ARBA00004651"/>
    </source>
</evidence>
<sequence length="123" mass="13218">MAISAGIVGAGFGKVSVWDVSRDYALRVENSVDSSLQMAIWNKLLGLSPAFFREYASGDLLNCTLSVNRIRKILSGGTLRNLMSGVFGLLNLVLMFVCSWQLAFVGVGIALLTTAVTSVVEWA</sequence>
<name>A0ABX2CZ28_9CYAN</name>
<protein>
    <recommendedName>
        <fullName evidence="5">ABC transmembrane type-1 domain-containing protein</fullName>
    </recommendedName>
</protein>
<dbReference type="SUPFAM" id="SSF90123">
    <property type="entry name" value="ABC transporter transmembrane region"/>
    <property type="match status" value="1"/>
</dbReference>
<accession>A0ABX2CZ28</accession>
<gene>
    <name evidence="6" type="ORF">E5S67_03386</name>
</gene>
<keyword evidence="3" id="KW-1133">Transmembrane helix</keyword>
<feature type="domain" description="ABC transmembrane type-1" evidence="5">
    <location>
        <begin position="27"/>
        <end position="123"/>
    </location>
</feature>
<dbReference type="InterPro" id="IPR036640">
    <property type="entry name" value="ABC1_TM_sf"/>
</dbReference>
<dbReference type="Pfam" id="PF00664">
    <property type="entry name" value="ABC_membrane"/>
    <property type="match status" value="1"/>
</dbReference>
<proteinExistence type="predicted"/>
<evidence type="ECO:0000256" key="2">
    <source>
        <dbReference type="ARBA" id="ARBA00022692"/>
    </source>
</evidence>
<dbReference type="PROSITE" id="PS50929">
    <property type="entry name" value="ABC_TM1F"/>
    <property type="match status" value="1"/>
</dbReference>
<keyword evidence="4" id="KW-0472">Membrane</keyword>
<evidence type="ECO:0000313" key="7">
    <source>
        <dbReference type="Proteomes" id="UP000702425"/>
    </source>
</evidence>